<protein>
    <submittedName>
        <fullName evidence="2">Uncharacterized protein</fullName>
    </submittedName>
</protein>
<organism evidence="2">
    <name type="scientific">uncultured Caudovirales phage</name>
    <dbReference type="NCBI Taxonomy" id="2100421"/>
    <lineage>
        <taxon>Viruses</taxon>
        <taxon>Duplodnaviria</taxon>
        <taxon>Heunggongvirae</taxon>
        <taxon>Uroviricota</taxon>
        <taxon>Caudoviricetes</taxon>
        <taxon>Peduoviridae</taxon>
        <taxon>Maltschvirus</taxon>
        <taxon>Maltschvirus maltsch</taxon>
    </lineage>
</organism>
<proteinExistence type="predicted"/>
<evidence type="ECO:0000313" key="2">
    <source>
        <dbReference type="EMBL" id="CAB4152604.1"/>
    </source>
</evidence>
<keyword evidence="1" id="KW-1133">Transmembrane helix</keyword>
<keyword evidence="1" id="KW-0472">Membrane</keyword>
<name>A0A6J5N0E7_9CAUD</name>
<gene>
    <name evidence="2" type="ORF">UFOVP615_21</name>
</gene>
<reference evidence="2" key="1">
    <citation type="submission" date="2020-04" db="EMBL/GenBank/DDBJ databases">
        <authorList>
            <person name="Chiriac C."/>
            <person name="Salcher M."/>
            <person name="Ghai R."/>
            <person name="Kavagutti S V."/>
        </authorList>
    </citation>
    <scope>NUCLEOTIDE SEQUENCE</scope>
</reference>
<feature type="transmembrane region" description="Helical" evidence="1">
    <location>
        <begin position="120"/>
        <end position="145"/>
    </location>
</feature>
<evidence type="ECO:0000256" key="1">
    <source>
        <dbReference type="SAM" id="Phobius"/>
    </source>
</evidence>
<accession>A0A6J5N0E7</accession>
<dbReference type="EMBL" id="LR796584">
    <property type="protein sequence ID" value="CAB4152604.1"/>
    <property type="molecule type" value="Genomic_DNA"/>
</dbReference>
<sequence length="149" mass="17732">MELEIVEIKYCMGDKILNEVELIIELEKEDYYQRLDKETRNKEIEEYIKKINEECLEVEKTIYKKKIIFFMDKDNTKKTEIKAYGMPELQIRKNIEKLITENMGRSMLELQVRREQARKLVIHGKITIILLIALLILGVLISTVIEVNK</sequence>
<keyword evidence="1" id="KW-0812">Transmembrane</keyword>